<feature type="binding site" evidence="9">
    <location>
        <begin position="10"/>
        <end position="17"/>
    </location>
    <ligand>
        <name>ATP</name>
        <dbReference type="ChEBI" id="CHEBI:30616"/>
    </ligand>
</feature>
<dbReference type="InterPro" id="IPR014017">
    <property type="entry name" value="DNA_helicase_UvrD-like_C"/>
</dbReference>
<keyword evidence="1 9" id="KW-0547">Nucleotide-binding</keyword>
<dbReference type="PANTHER" id="PTHR11070:SF67">
    <property type="entry name" value="DNA 3'-5' HELICASE"/>
    <property type="match status" value="1"/>
</dbReference>
<evidence type="ECO:0000256" key="2">
    <source>
        <dbReference type="ARBA" id="ARBA00022801"/>
    </source>
</evidence>
<dbReference type="PANTHER" id="PTHR11070">
    <property type="entry name" value="UVRD / RECB / PCRA DNA HELICASE FAMILY MEMBER"/>
    <property type="match status" value="1"/>
</dbReference>
<evidence type="ECO:0000256" key="7">
    <source>
        <dbReference type="ARBA" id="ARBA00034808"/>
    </source>
</evidence>
<dbReference type="Gene3D" id="3.40.50.300">
    <property type="entry name" value="P-loop containing nucleotide triphosphate hydrolases"/>
    <property type="match status" value="4"/>
</dbReference>
<dbReference type="Pfam" id="PF13361">
    <property type="entry name" value="UvrD_C"/>
    <property type="match status" value="2"/>
</dbReference>
<comment type="caution">
    <text evidence="11">The sequence shown here is derived from an EMBL/GenBank/DDBJ whole genome shotgun (WGS) entry which is preliminary data.</text>
</comment>
<dbReference type="EC" id="5.6.2.4" evidence="7"/>
<dbReference type="EMBL" id="JAIGYQ010000001">
    <property type="protein sequence ID" value="MBX7489970.1"/>
    <property type="molecule type" value="Genomic_DNA"/>
</dbReference>
<feature type="domain" description="UvrD-like helicase ATP-binding" evidence="10">
    <location>
        <begin position="1"/>
        <end position="419"/>
    </location>
</feature>
<keyword evidence="4 9" id="KW-0067">ATP-binding</keyword>
<evidence type="ECO:0000313" key="12">
    <source>
        <dbReference type="Proteomes" id="UP000700059"/>
    </source>
</evidence>
<evidence type="ECO:0000256" key="4">
    <source>
        <dbReference type="ARBA" id="ARBA00022840"/>
    </source>
</evidence>
<accession>A0ABS7JKR3</accession>
<organism evidence="11 12">
    <name type="scientific">Helicobacter turcicus</name>
    <dbReference type="NCBI Taxonomy" id="2867412"/>
    <lineage>
        <taxon>Bacteria</taxon>
        <taxon>Pseudomonadati</taxon>
        <taxon>Campylobacterota</taxon>
        <taxon>Epsilonproteobacteria</taxon>
        <taxon>Campylobacterales</taxon>
        <taxon>Helicobacteraceae</taxon>
        <taxon>Helicobacter</taxon>
    </lineage>
</organism>
<dbReference type="InterPro" id="IPR011335">
    <property type="entry name" value="Restrct_endonuc-II-like"/>
</dbReference>
<gene>
    <name evidence="11" type="ORF">K4G57_00545</name>
</gene>
<evidence type="ECO:0000256" key="3">
    <source>
        <dbReference type="ARBA" id="ARBA00022806"/>
    </source>
</evidence>
<evidence type="ECO:0000256" key="8">
    <source>
        <dbReference type="ARBA" id="ARBA00048988"/>
    </source>
</evidence>
<evidence type="ECO:0000256" key="9">
    <source>
        <dbReference type="PROSITE-ProRule" id="PRU00560"/>
    </source>
</evidence>
<dbReference type="SUPFAM" id="SSF52540">
    <property type="entry name" value="P-loop containing nucleoside triphosphate hydrolases"/>
    <property type="match status" value="1"/>
</dbReference>
<name>A0ABS7JKR3_9HELI</name>
<evidence type="ECO:0000256" key="5">
    <source>
        <dbReference type="ARBA" id="ARBA00023235"/>
    </source>
</evidence>
<dbReference type="InterPro" id="IPR014016">
    <property type="entry name" value="UvrD-like_ATP-bd"/>
</dbReference>
<keyword evidence="2 9" id="KW-0378">Hydrolase</keyword>
<dbReference type="Proteomes" id="UP000700059">
    <property type="component" value="Unassembled WGS sequence"/>
</dbReference>
<comment type="catalytic activity">
    <reaction evidence="8">
        <text>ATP + H2O = ADP + phosphate + H(+)</text>
        <dbReference type="Rhea" id="RHEA:13065"/>
        <dbReference type="ChEBI" id="CHEBI:15377"/>
        <dbReference type="ChEBI" id="CHEBI:15378"/>
        <dbReference type="ChEBI" id="CHEBI:30616"/>
        <dbReference type="ChEBI" id="CHEBI:43474"/>
        <dbReference type="ChEBI" id="CHEBI:456216"/>
        <dbReference type="EC" id="5.6.2.4"/>
    </reaction>
</comment>
<dbReference type="SUPFAM" id="SSF52980">
    <property type="entry name" value="Restriction endonuclease-like"/>
    <property type="match status" value="1"/>
</dbReference>
<keyword evidence="5" id="KW-0413">Isomerase</keyword>
<proteinExistence type="predicted"/>
<keyword evidence="12" id="KW-1185">Reference proteome</keyword>
<dbReference type="NCBIfam" id="NF010485">
    <property type="entry name" value="PRK13909.1-2"/>
    <property type="match status" value="1"/>
</dbReference>
<reference evidence="11 12" key="1">
    <citation type="submission" date="2021-08" db="EMBL/GenBank/DDBJ databases">
        <title>Helicobacter spp. isolated from feces of Anatolian Ground Squirrel (Spermophilus xanthoprymnus) in Turkey.</title>
        <authorList>
            <person name="Aydin F."/>
            <person name="Abay S."/>
            <person name="Kayman T."/>
            <person name="Karakaya E."/>
            <person name="Saticioglu I.B."/>
        </authorList>
    </citation>
    <scope>NUCLEOTIDE SEQUENCE [LARGE SCALE GENOMIC DNA]</scope>
    <source>
        <strain evidence="11 12">Faydin-H70</strain>
    </source>
</reference>
<dbReference type="RefSeq" id="WP_221531234.1">
    <property type="nucleotide sequence ID" value="NZ_JAIGYP010000001.1"/>
</dbReference>
<dbReference type="Pfam" id="PF00580">
    <property type="entry name" value="UvrD-helicase"/>
    <property type="match status" value="1"/>
</dbReference>
<evidence type="ECO:0000256" key="1">
    <source>
        <dbReference type="ARBA" id="ARBA00022741"/>
    </source>
</evidence>
<dbReference type="PROSITE" id="PS51198">
    <property type="entry name" value="UVRD_HELICASE_ATP_BIND"/>
    <property type="match status" value="1"/>
</dbReference>
<evidence type="ECO:0000313" key="11">
    <source>
        <dbReference type="EMBL" id="MBX7489970.1"/>
    </source>
</evidence>
<dbReference type="InterPro" id="IPR027417">
    <property type="entry name" value="P-loop_NTPase"/>
</dbReference>
<dbReference type="InterPro" id="IPR000212">
    <property type="entry name" value="DNA_helicase_UvrD/REP"/>
</dbReference>
<sequence>MQYPLLSLSASAGSGKTYQLTKRYLYLLLLGAKPSNILTLTFTKKAAKEMEERITYNLEELYYNKFNKEYIKKLELIPINDNMQEQDWVAIADKIHHTYHEFLRQDLKITTIDAFFQKILKNFCWYVGVEYDFELQSENLDSICEIFLKRLEDSAFQNTINLCFSERQGLDSILDLCVFLDAFKESLKRELFVKNIMESQIDFETKALEYAQKIQSTYFDFSQKEAESLKFNDFKGLLDKGKTWLTKTTLQEYKGFSKVPFKQEDFERLKECVASALQKKESQYLRVLYTIFQHFLEAKEHYYRENNCLSFNAVASKVYTLLREDLISKDFLYFRLDSTLSHILIDEFQDTSILQYAILKPLIDEIKAGVGQKNFTRSFFYVGDVKQSIYRFRGGNPKLFKIASAGMEHSNLEFNYRSAINVVKFVNRTFQGIIEDFIPQTPMSKNIGFVSVKSYEKDTLYNGVLESLQELKALKIKDDAIAILVFDNKAVVELAQLLQEQNYKVVIDTSAKLINHNEVRAILELLKYIITQNILYKNAFFMLLGLECDSTFEVFLQSLQSSKTPAQLILKIMERYNIASLSAKKFLESTLEYSSITDLLENIQKQSLDIVSSDFSGIRIMTIHKSKGLEFENVLIVDKANRSNTQNYKVFFEFKENGVDIERIFQTSNPVRKSLDSVYKNALNKEKAEETKDLKHQLYVALTRAKTTMHILKLNQKGAFADLNLEDSTCGILETSSISPKITPQDFNTTTQNLEFNNIIKEKFSLENQGRQKDIQTSDSTQNLAGQNLKGIYYGIALHFAMEQKLKLRLNDTLLLEILNNKVGFYLDFKELEKIVLRSNLVLKNQNFIEIVAKGKVKCEIPFLSNGKQKRLDLLIVGEDSAWIVDYKSGVPDASHAIQVREYMESVRQMLKKETYGYVFYTREEQEGKLIEVT</sequence>
<protein>
    <recommendedName>
        <fullName evidence="7">DNA 3'-5' helicase</fullName>
        <ecNumber evidence="7">5.6.2.4</ecNumber>
    </recommendedName>
</protein>
<evidence type="ECO:0000259" key="10">
    <source>
        <dbReference type="PROSITE" id="PS51198"/>
    </source>
</evidence>
<comment type="catalytic activity">
    <reaction evidence="6">
        <text>Couples ATP hydrolysis with the unwinding of duplex DNA by translocating in the 3'-5' direction.</text>
        <dbReference type="EC" id="5.6.2.4"/>
    </reaction>
</comment>
<keyword evidence="3 9" id="KW-0347">Helicase</keyword>
<evidence type="ECO:0000256" key="6">
    <source>
        <dbReference type="ARBA" id="ARBA00034617"/>
    </source>
</evidence>